<name>A0ABY3SE41_9BACL</name>
<keyword evidence="2" id="KW-1185">Reference proteome</keyword>
<dbReference type="EMBL" id="CP090978">
    <property type="protein sequence ID" value="UJF31456.1"/>
    <property type="molecule type" value="Genomic_DNA"/>
</dbReference>
<accession>A0ABY3SE41</accession>
<sequence length="70" mass="7595">MIIEAGTAWTMNRLAEWGTWNGSHLISQGAKKARISPANNSGSSNAAKCPPRKDLIIASVWILFEIINVS</sequence>
<protein>
    <submittedName>
        <fullName evidence="1">Uncharacterized protein</fullName>
    </submittedName>
</protein>
<organism evidence="1 2">
    <name type="scientific">Paenibacillus hexagrammi</name>
    <dbReference type="NCBI Taxonomy" id="2908839"/>
    <lineage>
        <taxon>Bacteria</taxon>
        <taxon>Bacillati</taxon>
        <taxon>Bacillota</taxon>
        <taxon>Bacilli</taxon>
        <taxon>Bacillales</taxon>
        <taxon>Paenibacillaceae</taxon>
        <taxon>Paenibacillus</taxon>
    </lineage>
</organism>
<reference evidence="1 2" key="1">
    <citation type="journal article" date="2024" name="Int. J. Syst. Evol. Microbiol.">
        <title>Paenibacillus hexagrammi sp. nov., a novel bacterium isolated from the gut content of Hexagrammos agrammus.</title>
        <authorList>
            <person name="Jung H.K."/>
            <person name="Kim D.G."/>
            <person name="Zin H."/>
            <person name="Park J."/>
            <person name="Jung H."/>
            <person name="Kim Y.O."/>
            <person name="Kong H.J."/>
            <person name="Kim J.W."/>
            <person name="Kim Y.S."/>
        </authorList>
    </citation>
    <scope>NUCLEOTIDE SEQUENCE [LARGE SCALE GENOMIC DNA]</scope>
    <source>
        <strain evidence="1 2">YPD9-1</strain>
    </source>
</reference>
<evidence type="ECO:0000313" key="1">
    <source>
        <dbReference type="EMBL" id="UJF31456.1"/>
    </source>
</evidence>
<dbReference type="Proteomes" id="UP001649230">
    <property type="component" value="Chromosome"/>
</dbReference>
<gene>
    <name evidence="1" type="ORF">L0M14_16675</name>
</gene>
<proteinExistence type="predicted"/>
<evidence type="ECO:0000313" key="2">
    <source>
        <dbReference type="Proteomes" id="UP001649230"/>
    </source>
</evidence>
<dbReference type="RefSeq" id="WP_235117802.1">
    <property type="nucleotide sequence ID" value="NZ_CP090978.1"/>
</dbReference>